<dbReference type="EMBL" id="KN832974">
    <property type="protein sequence ID" value="KIM89790.1"/>
    <property type="molecule type" value="Genomic_DNA"/>
</dbReference>
<reference evidence="2" key="2">
    <citation type="submission" date="2015-01" db="EMBL/GenBank/DDBJ databases">
        <title>Evolutionary Origins and Diversification of the Mycorrhizal Mutualists.</title>
        <authorList>
            <consortium name="DOE Joint Genome Institute"/>
            <consortium name="Mycorrhizal Genomics Consortium"/>
            <person name="Kohler A."/>
            <person name="Kuo A."/>
            <person name="Nagy L.G."/>
            <person name="Floudas D."/>
            <person name="Copeland A."/>
            <person name="Barry K.W."/>
            <person name="Cichocki N."/>
            <person name="Veneault-Fourrey C."/>
            <person name="LaButti K."/>
            <person name="Lindquist E.A."/>
            <person name="Lipzen A."/>
            <person name="Lundell T."/>
            <person name="Morin E."/>
            <person name="Murat C."/>
            <person name="Riley R."/>
            <person name="Ohm R."/>
            <person name="Sun H."/>
            <person name="Tunlid A."/>
            <person name="Henrissat B."/>
            <person name="Grigoriev I.V."/>
            <person name="Hibbett D.S."/>
            <person name="Martin F."/>
        </authorList>
    </citation>
    <scope>NUCLEOTIDE SEQUENCE [LARGE SCALE GENOMIC DNA]</scope>
    <source>
        <strain evidence="2">F 1598</strain>
    </source>
</reference>
<sequence length="142" mass="16202">MSSATGLATPELESAIEALQDMLCERKIQFYNLDTYGTDSLVGLDKTKLKLVSLKLPSQEHKEFIRSKGNIYPDRTKCWMFHINSRALEIQYAWQKNQISTGMELAQHLVFMFRPAILSAGFLEYSTAFLKEIQCGFGKLVK</sequence>
<reference evidence="1 2" key="1">
    <citation type="submission" date="2014-04" db="EMBL/GenBank/DDBJ databases">
        <authorList>
            <consortium name="DOE Joint Genome Institute"/>
            <person name="Kuo A."/>
            <person name="Tarkka M."/>
            <person name="Buscot F."/>
            <person name="Kohler A."/>
            <person name="Nagy L.G."/>
            <person name="Floudas D."/>
            <person name="Copeland A."/>
            <person name="Barry K.W."/>
            <person name="Cichocki N."/>
            <person name="Veneault-Fourrey C."/>
            <person name="LaButti K."/>
            <person name="Lindquist E.A."/>
            <person name="Lipzen A."/>
            <person name="Lundell T."/>
            <person name="Morin E."/>
            <person name="Murat C."/>
            <person name="Sun H."/>
            <person name="Tunlid A."/>
            <person name="Henrissat B."/>
            <person name="Grigoriev I.V."/>
            <person name="Hibbett D.S."/>
            <person name="Martin F."/>
            <person name="Nordberg H.P."/>
            <person name="Cantor M.N."/>
            <person name="Hua S.X."/>
        </authorList>
    </citation>
    <scope>NUCLEOTIDE SEQUENCE [LARGE SCALE GENOMIC DNA]</scope>
    <source>
        <strain evidence="1 2">F 1598</strain>
    </source>
</reference>
<dbReference type="InParanoid" id="A0A0C3G0Q5"/>
<evidence type="ECO:0000313" key="1">
    <source>
        <dbReference type="EMBL" id="KIM89790.1"/>
    </source>
</evidence>
<name>A0A0C3G0Q5_PILCF</name>
<keyword evidence="2" id="KW-1185">Reference proteome</keyword>
<protein>
    <submittedName>
        <fullName evidence="1">Uncharacterized protein</fullName>
    </submittedName>
</protein>
<dbReference type="Proteomes" id="UP000054166">
    <property type="component" value="Unassembled WGS sequence"/>
</dbReference>
<evidence type="ECO:0000313" key="2">
    <source>
        <dbReference type="Proteomes" id="UP000054166"/>
    </source>
</evidence>
<gene>
    <name evidence="1" type="ORF">PILCRDRAFT_2081</name>
</gene>
<organism evidence="1 2">
    <name type="scientific">Piloderma croceum (strain F 1598)</name>
    <dbReference type="NCBI Taxonomy" id="765440"/>
    <lineage>
        <taxon>Eukaryota</taxon>
        <taxon>Fungi</taxon>
        <taxon>Dikarya</taxon>
        <taxon>Basidiomycota</taxon>
        <taxon>Agaricomycotina</taxon>
        <taxon>Agaricomycetes</taxon>
        <taxon>Agaricomycetidae</taxon>
        <taxon>Atheliales</taxon>
        <taxon>Atheliaceae</taxon>
        <taxon>Piloderma</taxon>
    </lineage>
</organism>
<dbReference type="HOGENOM" id="CLU_141169_0_0_1"/>
<dbReference type="AlphaFoldDB" id="A0A0C3G0Q5"/>
<accession>A0A0C3G0Q5</accession>
<proteinExistence type="predicted"/>